<feature type="signal peptide" evidence="1">
    <location>
        <begin position="1"/>
        <end position="19"/>
    </location>
</feature>
<dbReference type="EMBL" id="JXTP01000088">
    <property type="protein sequence ID" value="KIU26120.1"/>
    <property type="molecule type" value="Genomic_DNA"/>
</dbReference>
<comment type="caution">
    <text evidence="2">The sequence shown here is derived from an EMBL/GenBank/DDBJ whole genome shotgun (WGS) entry which is preliminary data.</text>
</comment>
<evidence type="ECO:0000313" key="2">
    <source>
        <dbReference type="EMBL" id="KIU26120.1"/>
    </source>
</evidence>
<evidence type="ECO:0000313" key="3">
    <source>
        <dbReference type="Proteomes" id="UP000033203"/>
    </source>
</evidence>
<feature type="chain" id="PRO_5002248219" evidence="1">
    <location>
        <begin position="20"/>
        <end position="177"/>
    </location>
</feature>
<dbReference type="PATRIC" id="fig|1549858.7.peg.1586"/>
<accession>A0A0D1M2F1</accession>
<name>A0A0D1M2F1_9SPHN</name>
<evidence type="ECO:0000256" key="1">
    <source>
        <dbReference type="SAM" id="SignalP"/>
    </source>
</evidence>
<dbReference type="AlphaFoldDB" id="A0A0D1M2F1"/>
<protein>
    <submittedName>
        <fullName evidence="2">Lipoprotein</fullName>
    </submittedName>
</protein>
<reference evidence="2 3" key="1">
    <citation type="submission" date="2015-01" db="EMBL/GenBank/DDBJ databases">
        <title>Genome of Sphingomonas taxi strain 30a.</title>
        <authorList>
            <person name="Eevers N."/>
            <person name="Van Hamme J."/>
            <person name="Bottos E."/>
            <person name="Weyens N."/>
            <person name="Vangronsveld J."/>
        </authorList>
    </citation>
    <scope>NUCLEOTIDE SEQUENCE [LARGE SCALE GENOMIC DNA]</scope>
    <source>
        <strain evidence="2 3">30a</strain>
    </source>
</reference>
<keyword evidence="2" id="KW-0449">Lipoprotein</keyword>
<dbReference type="Proteomes" id="UP000033203">
    <property type="component" value="Unassembled WGS sequence"/>
</dbReference>
<keyword evidence="1" id="KW-0732">Signal</keyword>
<gene>
    <name evidence="2" type="ORF">SR41_16305</name>
</gene>
<proteinExistence type="predicted"/>
<organism evidence="2 3">
    <name type="scientific">Sphingomonas melonis</name>
    <dbReference type="NCBI Taxonomy" id="152682"/>
    <lineage>
        <taxon>Bacteria</taxon>
        <taxon>Pseudomonadati</taxon>
        <taxon>Pseudomonadota</taxon>
        <taxon>Alphaproteobacteria</taxon>
        <taxon>Sphingomonadales</taxon>
        <taxon>Sphingomonadaceae</taxon>
        <taxon>Sphingomonas</taxon>
    </lineage>
</organism>
<sequence>MTMRPILLAMGLAPILCLAACGGARKAEAPDNAAAAGFVPPPTQMPKPLPGQAHADALTAYVGKYPTDAVDGVGFYDRTEVARALNDAVGDERIRRRFVNRDAVTVPIFRTADGRIAAHGCMPHDCGDNDWTLVLGADGSRAEACYHDADTMGDRSRWFAANKAPAMRAGDCPQEQG</sequence>